<keyword evidence="1" id="KW-1133">Transmembrane helix</keyword>
<evidence type="ECO:0000313" key="2">
    <source>
        <dbReference type="EMBL" id="OHA21058.1"/>
    </source>
</evidence>
<name>A0A1G2MB25_9BACT</name>
<protein>
    <submittedName>
        <fullName evidence="2">Uncharacterized protein</fullName>
    </submittedName>
</protein>
<organism evidence="2 3">
    <name type="scientific">Candidatus Taylorbacteria bacterium RIFCSPHIGHO2_02_49_25</name>
    <dbReference type="NCBI Taxonomy" id="1802305"/>
    <lineage>
        <taxon>Bacteria</taxon>
        <taxon>Candidatus Tayloriibacteriota</taxon>
    </lineage>
</organism>
<feature type="transmembrane region" description="Helical" evidence="1">
    <location>
        <begin position="59"/>
        <end position="78"/>
    </location>
</feature>
<sequence length="126" mass="13861">MRATNHKTSRLSLLFSVLRYLLPSAFCLLPSVSLAADTIKVFSTPGKLTFTDLAGRLGGIGTTIISFLVGVALLFIIWGAFKYVRSAGDSEKRSEGRKVLIYGIFALFLMLSFWGFVMIIKKSLFG</sequence>
<proteinExistence type="predicted"/>
<keyword evidence="1" id="KW-0472">Membrane</keyword>
<dbReference type="InterPro" id="IPR043993">
    <property type="entry name" value="T4SS_pilin"/>
</dbReference>
<evidence type="ECO:0000256" key="1">
    <source>
        <dbReference type="SAM" id="Phobius"/>
    </source>
</evidence>
<accession>A0A1G2MB25</accession>
<comment type="caution">
    <text evidence="2">The sequence shown here is derived from an EMBL/GenBank/DDBJ whole genome shotgun (WGS) entry which is preliminary data.</text>
</comment>
<keyword evidence="1" id="KW-0812">Transmembrane</keyword>
<dbReference type="AlphaFoldDB" id="A0A1G2MB25"/>
<dbReference type="Proteomes" id="UP000176493">
    <property type="component" value="Unassembled WGS sequence"/>
</dbReference>
<dbReference type="EMBL" id="MHRJ01000053">
    <property type="protein sequence ID" value="OHA21058.1"/>
    <property type="molecule type" value="Genomic_DNA"/>
</dbReference>
<gene>
    <name evidence="2" type="ORF">A2W52_03065</name>
</gene>
<reference evidence="2 3" key="1">
    <citation type="journal article" date="2016" name="Nat. Commun.">
        <title>Thousands of microbial genomes shed light on interconnected biogeochemical processes in an aquifer system.</title>
        <authorList>
            <person name="Anantharaman K."/>
            <person name="Brown C.T."/>
            <person name="Hug L.A."/>
            <person name="Sharon I."/>
            <person name="Castelle C.J."/>
            <person name="Probst A.J."/>
            <person name="Thomas B.C."/>
            <person name="Singh A."/>
            <person name="Wilkins M.J."/>
            <person name="Karaoz U."/>
            <person name="Brodie E.L."/>
            <person name="Williams K.H."/>
            <person name="Hubbard S.S."/>
            <person name="Banfield J.F."/>
        </authorList>
    </citation>
    <scope>NUCLEOTIDE SEQUENCE [LARGE SCALE GENOMIC DNA]</scope>
</reference>
<dbReference type="Pfam" id="PF18895">
    <property type="entry name" value="T4SS_pilin"/>
    <property type="match status" value="1"/>
</dbReference>
<evidence type="ECO:0000313" key="3">
    <source>
        <dbReference type="Proteomes" id="UP000176493"/>
    </source>
</evidence>
<feature type="transmembrane region" description="Helical" evidence="1">
    <location>
        <begin position="99"/>
        <end position="120"/>
    </location>
</feature>